<reference evidence="2 3" key="1">
    <citation type="submission" date="2019-02" db="EMBL/GenBank/DDBJ databases">
        <title>Genome sequencing of the rare red list fungi Antrodiella citrinella (Flaviporus citrinellus).</title>
        <authorList>
            <person name="Buettner E."/>
            <person name="Kellner H."/>
        </authorList>
    </citation>
    <scope>NUCLEOTIDE SEQUENCE [LARGE SCALE GENOMIC DNA]</scope>
    <source>
        <strain evidence="2 3">DSM 108506</strain>
    </source>
</reference>
<evidence type="ECO:0000313" key="2">
    <source>
        <dbReference type="EMBL" id="THH12931.1"/>
    </source>
</evidence>
<feature type="compositionally biased region" description="Basic and acidic residues" evidence="1">
    <location>
        <begin position="307"/>
        <end position="324"/>
    </location>
</feature>
<evidence type="ECO:0000256" key="1">
    <source>
        <dbReference type="SAM" id="MobiDB-lite"/>
    </source>
</evidence>
<dbReference type="Proteomes" id="UP000308730">
    <property type="component" value="Unassembled WGS sequence"/>
</dbReference>
<name>A0A4S4LN96_9APHY</name>
<comment type="caution">
    <text evidence="2">The sequence shown here is derived from an EMBL/GenBank/DDBJ whole genome shotgun (WGS) entry which is preliminary data.</text>
</comment>
<gene>
    <name evidence="2" type="ORF">EUX98_g9774</name>
</gene>
<dbReference type="EMBL" id="SGPM01001144">
    <property type="protein sequence ID" value="THH12931.1"/>
    <property type="molecule type" value="Genomic_DNA"/>
</dbReference>
<organism evidence="2 3">
    <name type="scientific">Antrodiella citrinella</name>
    <dbReference type="NCBI Taxonomy" id="2447956"/>
    <lineage>
        <taxon>Eukaryota</taxon>
        <taxon>Fungi</taxon>
        <taxon>Dikarya</taxon>
        <taxon>Basidiomycota</taxon>
        <taxon>Agaricomycotina</taxon>
        <taxon>Agaricomycetes</taxon>
        <taxon>Polyporales</taxon>
        <taxon>Steccherinaceae</taxon>
        <taxon>Antrodiella</taxon>
    </lineage>
</organism>
<dbReference type="AlphaFoldDB" id="A0A4S4LN96"/>
<keyword evidence="3" id="KW-1185">Reference proteome</keyword>
<accession>A0A4S4LN96</accession>
<sequence>MSDSDRHWLYLPRWVEDNSDDPAMQEFLPQLKNHLLARVLGRSFDGDEHAFSDMDRSYLRFRNERMYFHQTLRVNYTTYDMRRDQDVINPRTHSDIMVHAHEDDTDSSDRHPYWYARVIAIFHAYVRYDGHTLTAKTQQSNEYQRMEFIWLRWFGRDLESPGGFETRRLHLVGFVGQNDTAAFGFLDPKEIIRGVHLIPAGAYGRTKELLAPSQLARREEDKDEDWERYYVGIFADRDMFMRFLGGGVGHSGSTYGWVYSKVTTSTTLNQDNLFEPKLDRAELDALIAELEGSETAAPGQSEAPENLDVKDEDGNQSTDHKEDPNVEEELIEFGYGSSSDEGDARDLEGGGDGGCDGDDNVDDFDDADDADDELEGFGRL</sequence>
<protein>
    <submittedName>
        <fullName evidence="2">Uncharacterized protein</fullName>
    </submittedName>
</protein>
<dbReference type="OrthoDB" id="3267098at2759"/>
<evidence type="ECO:0000313" key="3">
    <source>
        <dbReference type="Proteomes" id="UP000308730"/>
    </source>
</evidence>
<feature type="region of interest" description="Disordered" evidence="1">
    <location>
        <begin position="292"/>
        <end position="380"/>
    </location>
</feature>
<feature type="compositionally biased region" description="Acidic residues" evidence="1">
    <location>
        <begin position="355"/>
        <end position="380"/>
    </location>
</feature>
<proteinExistence type="predicted"/>